<feature type="transmembrane region" description="Helical" evidence="1">
    <location>
        <begin position="187"/>
        <end position="209"/>
    </location>
</feature>
<evidence type="ECO:0000256" key="1">
    <source>
        <dbReference type="SAM" id="Phobius"/>
    </source>
</evidence>
<name>A0A0L0G6E8_9EUKA</name>
<evidence type="ECO:0000313" key="2">
    <source>
        <dbReference type="EMBL" id="KNC83803.1"/>
    </source>
</evidence>
<keyword evidence="1" id="KW-1133">Transmembrane helix</keyword>
<proteinExistence type="predicted"/>
<keyword evidence="3" id="KW-1185">Reference proteome</keyword>
<evidence type="ECO:0000313" key="3">
    <source>
        <dbReference type="Proteomes" id="UP000054560"/>
    </source>
</evidence>
<reference evidence="2 3" key="1">
    <citation type="submission" date="2011-02" db="EMBL/GenBank/DDBJ databases">
        <title>The Genome Sequence of Sphaeroforma arctica JP610.</title>
        <authorList>
            <consortium name="The Broad Institute Genome Sequencing Platform"/>
            <person name="Russ C."/>
            <person name="Cuomo C."/>
            <person name="Young S.K."/>
            <person name="Zeng Q."/>
            <person name="Gargeya S."/>
            <person name="Alvarado L."/>
            <person name="Berlin A."/>
            <person name="Chapman S.B."/>
            <person name="Chen Z."/>
            <person name="Freedman E."/>
            <person name="Gellesch M."/>
            <person name="Goldberg J."/>
            <person name="Griggs A."/>
            <person name="Gujja S."/>
            <person name="Heilman E."/>
            <person name="Heiman D."/>
            <person name="Howarth C."/>
            <person name="Mehta T."/>
            <person name="Neiman D."/>
            <person name="Pearson M."/>
            <person name="Roberts A."/>
            <person name="Saif S."/>
            <person name="Shea T."/>
            <person name="Shenoy N."/>
            <person name="Sisk P."/>
            <person name="Stolte C."/>
            <person name="Sykes S."/>
            <person name="White J."/>
            <person name="Yandava C."/>
            <person name="Burger G."/>
            <person name="Gray M.W."/>
            <person name="Holland P.W.H."/>
            <person name="King N."/>
            <person name="Lang F.B.F."/>
            <person name="Roger A.J."/>
            <person name="Ruiz-Trillo I."/>
            <person name="Haas B."/>
            <person name="Nusbaum C."/>
            <person name="Birren B."/>
        </authorList>
    </citation>
    <scope>NUCLEOTIDE SEQUENCE [LARGE SCALE GENOMIC DNA]</scope>
    <source>
        <strain evidence="2 3">JP610</strain>
    </source>
</reference>
<accession>A0A0L0G6E8</accession>
<sequence>MTMVSDVFVSASTDISNQTSSNNISLQTIIFNGTYGGNFTSSQTSDITSKTVQVVVNSTSNEVTSAIENMLIDWFEQNLDQTQDGLTTSKNKSEVVDIVRQSVHSNIDAVFKTRVDNTLKSTNSSTQSYSFVGKVEGDCQMDQTSIIDSLSEQFATTLVQNVLDLLGVITTDKESTLNTSQENTGSFSTTMLIMLAIIAVAILAIVIIFKFKK</sequence>
<organism evidence="2 3">
    <name type="scientific">Sphaeroforma arctica JP610</name>
    <dbReference type="NCBI Taxonomy" id="667725"/>
    <lineage>
        <taxon>Eukaryota</taxon>
        <taxon>Ichthyosporea</taxon>
        <taxon>Ichthyophonida</taxon>
        <taxon>Sphaeroforma</taxon>
    </lineage>
</organism>
<dbReference type="GeneID" id="25904483"/>
<gene>
    <name evidence="2" type="ORF">SARC_03979</name>
</gene>
<dbReference type="Proteomes" id="UP000054560">
    <property type="component" value="Unassembled WGS sequence"/>
</dbReference>
<dbReference type="EMBL" id="KQ241809">
    <property type="protein sequence ID" value="KNC83803.1"/>
    <property type="molecule type" value="Genomic_DNA"/>
</dbReference>
<dbReference type="RefSeq" id="XP_014157705.1">
    <property type="nucleotide sequence ID" value="XM_014302230.1"/>
</dbReference>
<keyword evidence="1" id="KW-0812">Transmembrane</keyword>
<keyword evidence="1" id="KW-0472">Membrane</keyword>
<protein>
    <submittedName>
        <fullName evidence="2">Uncharacterized protein</fullName>
    </submittedName>
</protein>
<dbReference type="AlphaFoldDB" id="A0A0L0G6E8"/>